<dbReference type="InterPro" id="IPR051917">
    <property type="entry name" value="Transposase-Integrase"/>
</dbReference>
<organism evidence="2 3">
    <name type="scientific">Escherichia coli</name>
    <dbReference type="NCBI Taxonomy" id="562"/>
    <lineage>
        <taxon>Bacteria</taxon>
        <taxon>Pseudomonadati</taxon>
        <taxon>Pseudomonadota</taxon>
        <taxon>Gammaproteobacteria</taxon>
        <taxon>Enterobacterales</taxon>
        <taxon>Enterobacteriaceae</taxon>
        <taxon>Escherichia</taxon>
    </lineage>
</organism>
<dbReference type="PANTHER" id="PTHR10948:SF23">
    <property type="entry name" value="TRANSPOSASE INSI FOR INSERTION SEQUENCE ELEMENT IS30A-RELATED"/>
    <property type="match status" value="1"/>
</dbReference>
<protein>
    <submittedName>
        <fullName evidence="2">Helix-turn-helix domain-containing protein</fullName>
    </submittedName>
</protein>
<dbReference type="PANTHER" id="PTHR10948">
    <property type="entry name" value="TRANSPOSASE"/>
    <property type="match status" value="1"/>
</dbReference>
<dbReference type="GO" id="GO:0032196">
    <property type="term" value="P:transposition"/>
    <property type="evidence" value="ECO:0007669"/>
    <property type="project" value="TreeGrafter"/>
</dbReference>
<accession>A0AAP3A517</accession>
<dbReference type="InterPro" id="IPR025246">
    <property type="entry name" value="IS30-like_HTH"/>
</dbReference>
<dbReference type="Proteomes" id="UP001208624">
    <property type="component" value="Unassembled WGS sequence"/>
</dbReference>
<dbReference type="GO" id="GO:0005829">
    <property type="term" value="C:cytosol"/>
    <property type="evidence" value="ECO:0007669"/>
    <property type="project" value="TreeGrafter"/>
</dbReference>
<feature type="non-terminal residue" evidence="2">
    <location>
        <position position="45"/>
    </location>
</feature>
<proteinExistence type="predicted"/>
<dbReference type="Gene3D" id="1.10.10.60">
    <property type="entry name" value="Homeodomain-like"/>
    <property type="match status" value="1"/>
</dbReference>
<dbReference type="EMBL" id="JAOVKC010001530">
    <property type="protein sequence ID" value="MCV5626401.1"/>
    <property type="molecule type" value="Genomic_DNA"/>
</dbReference>
<dbReference type="Pfam" id="PF13936">
    <property type="entry name" value="HTH_38"/>
    <property type="match status" value="1"/>
</dbReference>
<dbReference type="GO" id="GO:0004803">
    <property type="term" value="F:transposase activity"/>
    <property type="evidence" value="ECO:0007669"/>
    <property type="project" value="TreeGrafter"/>
</dbReference>
<evidence type="ECO:0000313" key="3">
    <source>
        <dbReference type="Proteomes" id="UP001208624"/>
    </source>
</evidence>
<reference evidence="2" key="1">
    <citation type="submission" date="2023-06" db="EMBL/GenBank/DDBJ databases">
        <title>Deciphering the underlying mechanisms mediating the transmission of blaNDM gene from human to animals in China.</title>
        <authorList>
            <person name="Chen K."/>
            <person name="Chen S."/>
        </authorList>
    </citation>
    <scope>NUCLEOTIDE SEQUENCE</scope>
    <source>
        <strain evidence="2">1199</strain>
    </source>
</reference>
<dbReference type="InterPro" id="IPR009057">
    <property type="entry name" value="Homeodomain-like_sf"/>
</dbReference>
<gene>
    <name evidence="2" type="ORF">OFN31_32740</name>
</gene>
<dbReference type="AlphaFoldDB" id="A0AAP3A517"/>
<evidence type="ECO:0000313" key="2">
    <source>
        <dbReference type="EMBL" id="MCV5626401.1"/>
    </source>
</evidence>
<dbReference type="SUPFAM" id="SSF46689">
    <property type="entry name" value="Homeodomain-like"/>
    <property type="match status" value="1"/>
</dbReference>
<evidence type="ECO:0000259" key="1">
    <source>
        <dbReference type="Pfam" id="PF13936"/>
    </source>
</evidence>
<sequence>MKYQQLTEGLRYQIACLRDHGLSQARIAKQLGVHPSTISRELRRN</sequence>
<name>A0AAP3A517_ECOLX</name>
<feature type="domain" description="Transposase IS30-like HTH" evidence="1">
    <location>
        <begin position="2"/>
        <end position="45"/>
    </location>
</feature>
<comment type="caution">
    <text evidence="2">The sequence shown here is derived from an EMBL/GenBank/DDBJ whole genome shotgun (WGS) entry which is preliminary data.</text>
</comment>